<dbReference type="EMBL" id="JADMKS010000001">
    <property type="protein sequence ID" value="MBF6635584.1"/>
    <property type="molecule type" value="Genomic_DNA"/>
</dbReference>
<dbReference type="Proteomes" id="UP000705283">
    <property type="component" value="Unassembled WGS sequence"/>
</dbReference>
<dbReference type="AlphaFoldDB" id="A0AA40WZS4"/>
<comment type="caution">
    <text evidence="1">The sequence shown here is derived from an EMBL/GenBank/DDBJ whole genome shotgun (WGS) entry which is preliminary data.</text>
</comment>
<evidence type="ECO:0000313" key="2">
    <source>
        <dbReference type="Proteomes" id="UP000705283"/>
    </source>
</evidence>
<gene>
    <name evidence="1" type="ORF">ITX54_02750</name>
</gene>
<reference evidence="1" key="1">
    <citation type="submission" date="2020-11" db="EMBL/GenBank/DDBJ databases">
        <authorList>
            <person name="Lee S.D."/>
        </authorList>
    </citation>
    <scope>NUCLEOTIDE SEQUENCE</scope>
    <source>
        <strain evidence="1">SAP-2</strain>
    </source>
</reference>
<proteinExistence type="predicted"/>
<sequence length="96" mass="10616">MKGQIFNAPLNGISAAPFYAAANRVLLMYSMRQARASSRCPADSPAEIEWGSEQLFRLADAAAYAGSKEAKQLRDAATFWKQYSKKPELFPVEIEA</sequence>
<evidence type="ECO:0000313" key="1">
    <source>
        <dbReference type="EMBL" id="MBF6635584.1"/>
    </source>
</evidence>
<protein>
    <submittedName>
        <fullName evidence="1">Uncharacterized protein</fullName>
    </submittedName>
</protein>
<name>A0AA40WZS4_9GAMM</name>
<accession>A0AA40WZS4</accession>
<dbReference type="RefSeq" id="WP_194977471.1">
    <property type="nucleotide sequence ID" value="NZ_JADMKS010000001.1"/>
</dbReference>
<organism evidence="1 2">
    <name type="scientific">Rouxiella silvae</name>
    <dbReference type="NCBI Taxonomy" id="1646373"/>
    <lineage>
        <taxon>Bacteria</taxon>
        <taxon>Pseudomonadati</taxon>
        <taxon>Pseudomonadota</taxon>
        <taxon>Gammaproteobacteria</taxon>
        <taxon>Enterobacterales</taxon>
        <taxon>Yersiniaceae</taxon>
        <taxon>Rouxiella</taxon>
    </lineage>
</organism>
<reference evidence="1" key="2">
    <citation type="submission" date="2022-09" db="EMBL/GenBank/DDBJ databases">
        <title>Rouxiella aceris sp. nov., isolated from tree sap and emended description of the genus Rhouxiella.</title>
        <authorList>
            <person name="Kim I.S."/>
        </authorList>
    </citation>
    <scope>NUCLEOTIDE SEQUENCE</scope>
    <source>
        <strain evidence="1">SAP-2</strain>
    </source>
</reference>